<evidence type="ECO:0000313" key="3">
    <source>
        <dbReference type="Proteomes" id="UP001596328"/>
    </source>
</evidence>
<dbReference type="Proteomes" id="UP001596328">
    <property type="component" value="Unassembled WGS sequence"/>
</dbReference>
<feature type="transmembrane region" description="Helical" evidence="1">
    <location>
        <begin position="12"/>
        <end position="32"/>
    </location>
</feature>
<accession>A0ABD5S2L5</accession>
<sequence length="66" mass="6593">MQMTHLLRGVALFLPAVVGIAGFATFAAAFLVPPVMAALGSEGTLAALAVGPGPEEVVDRVTGDLS</sequence>
<dbReference type="AlphaFoldDB" id="A0ABD5S2L5"/>
<feature type="non-terminal residue" evidence="2">
    <location>
        <position position="66"/>
    </location>
</feature>
<evidence type="ECO:0000256" key="1">
    <source>
        <dbReference type="SAM" id="Phobius"/>
    </source>
</evidence>
<protein>
    <recommendedName>
        <fullName evidence="4">ABC transporter permease</fullName>
    </recommendedName>
</protein>
<proteinExistence type="predicted"/>
<dbReference type="EMBL" id="JBHSWU010000742">
    <property type="protein sequence ID" value="MFC6725850.1"/>
    <property type="molecule type" value="Genomic_DNA"/>
</dbReference>
<keyword evidence="3" id="KW-1185">Reference proteome</keyword>
<keyword evidence="1" id="KW-0812">Transmembrane</keyword>
<keyword evidence="1" id="KW-0472">Membrane</keyword>
<evidence type="ECO:0008006" key="4">
    <source>
        <dbReference type="Google" id="ProtNLM"/>
    </source>
</evidence>
<comment type="caution">
    <text evidence="2">The sequence shown here is derived from an EMBL/GenBank/DDBJ whole genome shotgun (WGS) entry which is preliminary data.</text>
</comment>
<gene>
    <name evidence="2" type="ORF">ACFQE1_16050</name>
</gene>
<evidence type="ECO:0000313" key="2">
    <source>
        <dbReference type="EMBL" id="MFC6725850.1"/>
    </source>
</evidence>
<organism evidence="2 3">
    <name type="scientific">Halobium palmae</name>
    <dbReference type="NCBI Taxonomy" id="1776492"/>
    <lineage>
        <taxon>Archaea</taxon>
        <taxon>Methanobacteriati</taxon>
        <taxon>Methanobacteriota</taxon>
        <taxon>Stenosarchaea group</taxon>
        <taxon>Halobacteria</taxon>
        <taxon>Halobacteriales</taxon>
        <taxon>Haloferacaceae</taxon>
        <taxon>Halobium</taxon>
    </lineage>
</organism>
<keyword evidence="1" id="KW-1133">Transmembrane helix</keyword>
<reference evidence="2 3" key="1">
    <citation type="journal article" date="2019" name="Int. J. Syst. Evol. Microbiol.">
        <title>The Global Catalogue of Microorganisms (GCM) 10K type strain sequencing project: providing services to taxonomists for standard genome sequencing and annotation.</title>
        <authorList>
            <consortium name="The Broad Institute Genomics Platform"/>
            <consortium name="The Broad Institute Genome Sequencing Center for Infectious Disease"/>
            <person name="Wu L."/>
            <person name="Ma J."/>
        </authorList>
    </citation>
    <scope>NUCLEOTIDE SEQUENCE [LARGE SCALE GENOMIC DNA]</scope>
    <source>
        <strain evidence="2 3">NBRC 111368</strain>
    </source>
</reference>
<name>A0ABD5S2L5_9EURY</name>